<evidence type="ECO:0000313" key="7">
    <source>
        <dbReference type="Proteomes" id="UP000747399"/>
    </source>
</evidence>
<reference evidence="6" key="1">
    <citation type="journal article" date="2021" name="Proc. Natl. Acad. Sci. U.S.A.">
        <title>Three genomes in the algal genus Volvox reveal the fate of a haploid sex-determining region after a transition to homothallism.</title>
        <authorList>
            <person name="Yamamoto K."/>
            <person name="Hamaji T."/>
            <person name="Kawai-Toyooka H."/>
            <person name="Matsuzaki R."/>
            <person name="Takahashi F."/>
            <person name="Nishimura Y."/>
            <person name="Kawachi M."/>
            <person name="Noguchi H."/>
            <person name="Minakuchi Y."/>
            <person name="Umen J.G."/>
            <person name="Toyoda A."/>
            <person name="Nozaki H."/>
        </authorList>
    </citation>
    <scope>NUCLEOTIDE SEQUENCE</scope>
    <source>
        <strain evidence="6">NIES-3780</strain>
    </source>
</reference>
<feature type="compositionally biased region" description="Polar residues" evidence="4">
    <location>
        <begin position="172"/>
        <end position="205"/>
    </location>
</feature>
<feature type="compositionally biased region" description="Low complexity" evidence="4">
    <location>
        <begin position="147"/>
        <end position="161"/>
    </location>
</feature>
<evidence type="ECO:0000256" key="4">
    <source>
        <dbReference type="SAM" id="MobiDB-lite"/>
    </source>
</evidence>
<dbReference type="Pfam" id="PF06203">
    <property type="entry name" value="CCT"/>
    <property type="match status" value="1"/>
</dbReference>
<feature type="region of interest" description="Disordered" evidence="4">
    <location>
        <begin position="404"/>
        <end position="431"/>
    </location>
</feature>
<evidence type="ECO:0000259" key="5">
    <source>
        <dbReference type="PROSITE" id="PS51017"/>
    </source>
</evidence>
<organism evidence="6 7">
    <name type="scientific">Volvox africanus</name>
    <dbReference type="NCBI Taxonomy" id="51714"/>
    <lineage>
        <taxon>Eukaryota</taxon>
        <taxon>Viridiplantae</taxon>
        <taxon>Chlorophyta</taxon>
        <taxon>core chlorophytes</taxon>
        <taxon>Chlorophyceae</taxon>
        <taxon>CS clade</taxon>
        <taxon>Chlamydomonadales</taxon>
        <taxon>Volvocaceae</taxon>
        <taxon>Volvox</taxon>
    </lineage>
</organism>
<evidence type="ECO:0000256" key="3">
    <source>
        <dbReference type="PROSITE-ProRule" id="PRU00357"/>
    </source>
</evidence>
<dbReference type="Proteomes" id="UP000747399">
    <property type="component" value="Unassembled WGS sequence"/>
</dbReference>
<accession>A0A8J4F7L5</accession>
<dbReference type="PROSITE" id="PS51017">
    <property type="entry name" value="CCT"/>
    <property type="match status" value="1"/>
</dbReference>
<dbReference type="InterPro" id="IPR010402">
    <property type="entry name" value="CCT_domain"/>
</dbReference>
<keyword evidence="2 3" id="KW-0539">Nucleus</keyword>
<protein>
    <recommendedName>
        <fullName evidence="5">CCT domain-containing protein</fullName>
    </recommendedName>
</protein>
<dbReference type="AlphaFoldDB" id="A0A8J4F7L5"/>
<evidence type="ECO:0000256" key="2">
    <source>
        <dbReference type="ARBA" id="ARBA00023242"/>
    </source>
</evidence>
<dbReference type="EMBL" id="BNCO01000066">
    <property type="protein sequence ID" value="GIL64464.1"/>
    <property type="molecule type" value="Genomic_DNA"/>
</dbReference>
<evidence type="ECO:0000256" key="1">
    <source>
        <dbReference type="ARBA" id="ARBA00004123"/>
    </source>
</evidence>
<sequence>MTKLVLDPMRVLSAWEQMGGSAFSSDDAHLDDPDTFTLDLSSWEARLKPLNPPFTSQVEANIFSSLFNPVEFGFPFLPTCCLQPAGGSFLPEGPQVVPLCPSVSAGCMDHHQNCDGVCGTADCVTMDDTTQGSHMDEDMHMSIQFSDAEAAPSASPTSSEAGIVPDFEAGRSPQTAQDQHLSAFTGTCGSSPHTHSQSETQSRLNTPDAHGPTIISTNLPLLPVLPANMSVPCPALPSSMFVPICQPHGGPSAAATSCNGSVLCKQETVSLIKVEELEHQHQQPFAGSLPASASIAQQPMVSGNATATAGGRQIATGQSLSGRTHGSSAATAGHSQHQQPQQSGAPVYVRTRAECLERYRQKKARRLYTKKIRYQLRKINADKRPRIKGRFVKKEELAEFLAAQRGAGGAAAREEPGDPYYGFGAMDSDDE</sequence>
<feature type="domain" description="CCT" evidence="5">
    <location>
        <begin position="352"/>
        <end position="394"/>
    </location>
</feature>
<feature type="region of interest" description="Disordered" evidence="4">
    <location>
        <begin position="317"/>
        <end position="347"/>
    </location>
</feature>
<evidence type="ECO:0000313" key="6">
    <source>
        <dbReference type="EMBL" id="GIL64464.1"/>
    </source>
</evidence>
<proteinExistence type="predicted"/>
<name>A0A8J4F7L5_9CHLO</name>
<dbReference type="InterPro" id="IPR045281">
    <property type="entry name" value="CONSTANS-like"/>
</dbReference>
<dbReference type="GO" id="GO:0005634">
    <property type="term" value="C:nucleus"/>
    <property type="evidence" value="ECO:0007669"/>
    <property type="project" value="UniProtKB-SubCell"/>
</dbReference>
<dbReference type="PANTHER" id="PTHR31319:SF77">
    <property type="entry name" value="ZINC FINGER PROTEIN CONSTANS-LIKE 4"/>
    <property type="match status" value="1"/>
</dbReference>
<keyword evidence="7" id="KW-1185">Reference proteome</keyword>
<feature type="compositionally biased region" description="Polar residues" evidence="4">
    <location>
        <begin position="317"/>
        <end position="330"/>
    </location>
</feature>
<comment type="subcellular location">
    <subcellularLocation>
        <location evidence="1 3">Nucleus</location>
    </subcellularLocation>
</comment>
<comment type="caution">
    <text evidence="6">The sequence shown here is derived from an EMBL/GenBank/DDBJ whole genome shotgun (WGS) entry which is preliminary data.</text>
</comment>
<feature type="region of interest" description="Disordered" evidence="4">
    <location>
        <begin position="147"/>
        <end position="212"/>
    </location>
</feature>
<gene>
    <name evidence="6" type="ORF">Vafri_18376</name>
</gene>
<dbReference type="PANTHER" id="PTHR31319">
    <property type="entry name" value="ZINC FINGER PROTEIN CONSTANS-LIKE 4"/>
    <property type="match status" value="1"/>
</dbReference>
<feature type="compositionally biased region" description="Low complexity" evidence="4">
    <location>
        <begin position="332"/>
        <end position="346"/>
    </location>
</feature>